<evidence type="ECO:0000313" key="11">
    <source>
        <dbReference type="EMBL" id="GCC16994.1"/>
    </source>
</evidence>
<dbReference type="Proteomes" id="UP000287033">
    <property type="component" value="Unassembled WGS sequence"/>
</dbReference>
<dbReference type="OMA" id="WGHKPET"/>
<accession>A0A401RFU3</accession>
<evidence type="ECO:0000256" key="7">
    <source>
        <dbReference type="ARBA" id="ARBA00034142"/>
    </source>
</evidence>
<dbReference type="InterPro" id="IPR033253">
    <property type="entry name" value="CFAP45"/>
</dbReference>
<proteinExistence type="inferred from homology"/>
<feature type="coiled-coil region" evidence="8">
    <location>
        <begin position="70"/>
        <end position="210"/>
    </location>
</feature>
<dbReference type="OrthoDB" id="1902038at2759"/>
<dbReference type="EMBL" id="BEZZ01002613">
    <property type="protein sequence ID" value="GCC16994.1"/>
    <property type="molecule type" value="Genomic_DNA"/>
</dbReference>
<dbReference type="PANTHER" id="PTHR15504">
    <property type="entry name" value="NASOPHARYNGEAL EPITHELIUM SPECIFIC PROTEIN 1"/>
    <property type="match status" value="1"/>
</dbReference>
<evidence type="ECO:0000256" key="2">
    <source>
        <dbReference type="ARBA" id="ARBA00022846"/>
    </source>
</evidence>
<evidence type="ECO:0000256" key="3">
    <source>
        <dbReference type="ARBA" id="ARBA00023054"/>
    </source>
</evidence>
<feature type="domain" description="Trichohyalin-plectin-homology" evidence="10">
    <location>
        <begin position="143"/>
        <end position="490"/>
    </location>
</feature>
<feature type="compositionally biased region" description="Basic and acidic residues" evidence="9">
    <location>
        <begin position="335"/>
        <end position="366"/>
    </location>
</feature>
<dbReference type="Pfam" id="PF13868">
    <property type="entry name" value="TPH"/>
    <property type="match status" value="1"/>
</dbReference>
<dbReference type="PANTHER" id="PTHR15504:SF0">
    <property type="entry name" value="CILIA- AND FLAGELLA-ASSOCIATED PROTEIN 45"/>
    <property type="match status" value="1"/>
</dbReference>
<keyword evidence="12" id="KW-1185">Reference proteome</keyword>
<reference evidence="11 12" key="1">
    <citation type="journal article" date="2018" name="Nat. Ecol. Evol.">
        <title>Shark genomes provide insights into elasmobranch evolution and the origin of vertebrates.</title>
        <authorList>
            <person name="Hara Y"/>
            <person name="Yamaguchi K"/>
            <person name="Onimaru K"/>
            <person name="Kadota M"/>
            <person name="Koyanagi M"/>
            <person name="Keeley SD"/>
            <person name="Tatsumi K"/>
            <person name="Tanaka K"/>
            <person name="Motone F"/>
            <person name="Kageyama Y"/>
            <person name="Nozu R"/>
            <person name="Adachi N"/>
            <person name="Nishimura O"/>
            <person name="Nakagawa R"/>
            <person name="Tanegashima C"/>
            <person name="Kiyatake I"/>
            <person name="Matsumoto R"/>
            <person name="Murakumo K"/>
            <person name="Nishida K"/>
            <person name="Terakita A"/>
            <person name="Kuratani S"/>
            <person name="Sato K"/>
            <person name="Hyodo S Kuraku.S."/>
        </authorList>
    </citation>
    <scope>NUCLEOTIDE SEQUENCE [LARGE SCALE GENOMIC DNA]</scope>
</reference>
<evidence type="ECO:0000256" key="6">
    <source>
        <dbReference type="ARBA" id="ARBA00034116"/>
    </source>
</evidence>
<evidence type="ECO:0000313" key="12">
    <source>
        <dbReference type="Proteomes" id="UP000287033"/>
    </source>
</evidence>
<gene>
    <name evidence="11" type="ORF">chiPu_0020458</name>
</gene>
<feature type="compositionally biased region" description="Basic and acidic residues" evidence="9">
    <location>
        <begin position="272"/>
        <end position="284"/>
    </location>
</feature>
<feature type="region of interest" description="Disordered" evidence="9">
    <location>
        <begin position="333"/>
        <end position="366"/>
    </location>
</feature>
<protein>
    <recommendedName>
        <fullName evidence="7">Cilia- and flagella-associated protein 45</fullName>
    </recommendedName>
</protein>
<evidence type="ECO:0000256" key="5">
    <source>
        <dbReference type="ARBA" id="ARBA00023273"/>
    </source>
</evidence>
<feature type="non-terminal residue" evidence="11">
    <location>
        <position position="1"/>
    </location>
</feature>
<evidence type="ECO:0000256" key="4">
    <source>
        <dbReference type="ARBA" id="ARBA00023069"/>
    </source>
</evidence>
<organism evidence="11 12">
    <name type="scientific">Chiloscyllium punctatum</name>
    <name type="common">Brownbanded bambooshark</name>
    <name type="synonym">Hemiscyllium punctatum</name>
    <dbReference type="NCBI Taxonomy" id="137246"/>
    <lineage>
        <taxon>Eukaryota</taxon>
        <taxon>Metazoa</taxon>
        <taxon>Chordata</taxon>
        <taxon>Craniata</taxon>
        <taxon>Vertebrata</taxon>
        <taxon>Chondrichthyes</taxon>
        <taxon>Elasmobranchii</taxon>
        <taxon>Galeomorphii</taxon>
        <taxon>Galeoidea</taxon>
        <taxon>Orectolobiformes</taxon>
        <taxon>Hemiscylliidae</taxon>
        <taxon>Chiloscyllium</taxon>
    </lineage>
</organism>
<feature type="region of interest" description="Disordered" evidence="9">
    <location>
        <begin position="258"/>
        <end position="284"/>
    </location>
</feature>
<name>A0A401RFU3_CHIPU</name>
<keyword evidence="4" id="KW-0969">Cilium</keyword>
<dbReference type="AlphaFoldDB" id="A0A401RFU3"/>
<comment type="caution">
    <text evidence="11">The sequence shown here is derived from an EMBL/GenBank/DDBJ whole genome shotgun (WGS) entry which is preliminary data.</text>
</comment>
<dbReference type="InterPro" id="IPR043597">
    <property type="entry name" value="TPH_dom"/>
</dbReference>
<keyword evidence="2" id="KW-0282">Flagellum</keyword>
<comment type="subcellular location">
    <subcellularLocation>
        <location evidence="1">Cell projection</location>
        <location evidence="1">Cilium</location>
        <location evidence="1">Flagellum</location>
    </subcellularLocation>
</comment>
<keyword evidence="5" id="KW-0966">Cell projection</keyword>
<dbReference type="GO" id="GO:0031514">
    <property type="term" value="C:motile cilium"/>
    <property type="evidence" value="ECO:0007669"/>
    <property type="project" value="UniProtKB-SubCell"/>
</dbReference>
<evidence type="ECO:0000256" key="1">
    <source>
        <dbReference type="ARBA" id="ARBA00004230"/>
    </source>
</evidence>
<sequence>KLDPATQAGAKLDPCSDEALGKLLYPTSNNNKPKESIRLITKDIIRDLIIPTEDPSGKTLIMSPEEFERIKQASRVISEEEREVMRVANNAERMQAAEMAGERKSFMRAKELQRRKNEKLNEVEEAARDRALYLLEKANALRLEQEDEIKQINETITDARCHAIRDAQILEKEQIEKEMMEEEKRLDKMMEVDRQKAIKMQDELERLRKENGLRAKAHIIQQIEEREQERMLQQEHKALQAVERVQAMERMQQEDLENFQNKRQQQRRRHQEIKESNEQVQKHRELMQQLDQQADQKIREFQDAKMKREAEIEEQQNRLKREKAIEMARLQALQERSHDHKAEQDALRAKRSQEAAEREWRRKELEDERKKAEITAMLKKSRSDQIRHKQHFLAVQATKERQEFERVLKVQKEQIEKEKKEEEDRRYGRTKYANDLREQIREREQKHIAERASFFEEGKRLKEEAYQRRLRLDQIKRKKLEELRSVGLPEKYCREIERRLAAVTA</sequence>
<evidence type="ECO:0000256" key="8">
    <source>
        <dbReference type="SAM" id="Coils"/>
    </source>
</evidence>
<evidence type="ECO:0000256" key="9">
    <source>
        <dbReference type="SAM" id="MobiDB-lite"/>
    </source>
</evidence>
<keyword evidence="3 8" id="KW-0175">Coiled coil</keyword>
<evidence type="ECO:0000259" key="10">
    <source>
        <dbReference type="Pfam" id="PF13868"/>
    </source>
</evidence>
<dbReference type="STRING" id="137246.A0A401RFU3"/>
<comment type="similarity">
    <text evidence="6">Belongs to the CFAP45 family.</text>
</comment>